<name>A0A0H2R4G8_9AGAM</name>
<evidence type="ECO:0000313" key="3">
    <source>
        <dbReference type="Proteomes" id="UP000053477"/>
    </source>
</evidence>
<dbReference type="AlphaFoldDB" id="A0A0H2R4G8"/>
<feature type="compositionally biased region" description="Polar residues" evidence="1">
    <location>
        <begin position="458"/>
        <end position="473"/>
    </location>
</feature>
<keyword evidence="3" id="KW-1185">Reference proteome</keyword>
<reference evidence="2 3" key="1">
    <citation type="submission" date="2015-04" db="EMBL/GenBank/DDBJ databases">
        <title>Complete genome sequence of Schizopora paradoxa KUC8140, a cosmopolitan wood degrader in East Asia.</title>
        <authorList>
            <consortium name="DOE Joint Genome Institute"/>
            <person name="Min B."/>
            <person name="Park H."/>
            <person name="Jang Y."/>
            <person name="Kim J.-J."/>
            <person name="Kim K.H."/>
            <person name="Pangilinan J."/>
            <person name="Lipzen A."/>
            <person name="Riley R."/>
            <person name="Grigoriev I.V."/>
            <person name="Spatafora J.W."/>
            <person name="Choi I.-G."/>
        </authorList>
    </citation>
    <scope>NUCLEOTIDE SEQUENCE [LARGE SCALE GENOMIC DNA]</scope>
    <source>
        <strain evidence="2 3">KUC8140</strain>
    </source>
</reference>
<protein>
    <submittedName>
        <fullName evidence="2">Uncharacterized protein</fullName>
    </submittedName>
</protein>
<sequence>MNDNLPKNIHNFFCFNIPTRAAYDRDPDEPLRQADVKACYEEQAFAPLPSLAKLTNYLLHLHGDGEFTFDNTYLQASSYEVSALQRAIKAVFEGPRYQGVPPDETWFCGMRAEQIATLNLMMPPYNEVFWSNLASKLYVKGSREQLKKMLDEHQQAMRNLYAFLDAAVHQIHHLDVPEDMFVVPQEPPPGWKPYRAEGGVKELKALYHAPPPPIIPSPYDHGVAPEAVEAPVPAPVPVPYDPAEPILLPTTTIFNAPVEPIAPVPSELEYPASTQSSDAENMPVNLDDASDSTPSTIRAPKQGVVSESIGKGKGKMQEDSVLEMTEPQERHIDAIDPALLTSALEYRPLTEEKRAYIESWRQEVAKKGLSPEAPEINDGFKAPSWASHLRKLHENPPKLPESLVEEPTRKLVLKTSGPKKSKNKDVGDGTSRQVKTIPWLQTRIGKRTGGAPKRASKPESTANVPEGASTSTDAPLPLPSAFKFLNAKTTPFAPPKQLLSFPDIETFDPAPPTLAQPTPFHTVMAYTGHAQFLAPAGSPSSHGSMPGLLPHEPQVATSDGPTQETTEGEKVLARYRELQGIAEDKKMSVDGEEKGSYEILLPVPPYANEDNSFSNAFEYRYVAPNNSDASGSTNLAICAPPPNTIDASLRGDAIPDIEDIVPDPSRGRKIVRSKKRNADGEIIGRLASSEREEGRQKLLPRQIKNIPLKRVVERKPTPHPSASVMPVPTRIIRQDLNFPRAQGIDLDD</sequence>
<proteinExistence type="predicted"/>
<accession>A0A0H2R4G8</accession>
<evidence type="ECO:0000313" key="2">
    <source>
        <dbReference type="EMBL" id="KLO04373.1"/>
    </source>
</evidence>
<organism evidence="2 3">
    <name type="scientific">Schizopora paradoxa</name>
    <dbReference type="NCBI Taxonomy" id="27342"/>
    <lineage>
        <taxon>Eukaryota</taxon>
        <taxon>Fungi</taxon>
        <taxon>Dikarya</taxon>
        <taxon>Basidiomycota</taxon>
        <taxon>Agaricomycotina</taxon>
        <taxon>Agaricomycetes</taxon>
        <taxon>Hymenochaetales</taxon>
        <taxon>Schizoporaceae</taxon>
        <taxon>Schizopora</taxon>
    </lineage>
</organism>
<dbReference type="Proteomes" id="UP000053477">
    <property type="component" value="Unassembled WGS sequence"/>
</dbReference>
<gene>
    <name evidence="2" type="ORF">SCHPADRAFT_947745</name>
</gene>
<evidence type="ECO:0000256" key="1">
    <source>
        <dbReference type="SAM" id="MobiDB-lite"/>
    </source>
</evidence>
<feature type="region of interest" description="Disordered" evidence="1">
    <location>
        <begin position="394"/>
        <end position="477"/>
    </location>
</feature>
<feature type="region of interest" description="Disordered" evidence="1">
    <location>
        <begin position="270"/>
        <end position="299"/>
    </location>
</feature>
<dbReference type="InParanoid" id="A0A0H2R4G8"/>
<dbReference type="EMBL" id="KQ086570">
    <property type="protein sequence ID" value="KLO04373.1"/>
    <property type="molecule type" value="Genomic_DNA"/>
</dbReference>